<proteinExistence type="predicted"/>
<evidence type="ECO:0000256" key="1">
    <source>
        <dbReference type="ARBA" id="ARBA00012480"/>
    </source>
</evidence>
<dbReference type="CDD" id="cd00833">
    <property type="entry name" value="PKS"/>
    <property type="match status" value="1"/>
</dbReference>
<dbReference type="SUPFAM" id="SSF52151">
    <property type="entry name" value="FabD/lysophospholipase-like"/>
    <property type="match status" value="1"/>
</dbReference>
<dbReference type="InterPro" id="IPR029058">
    <property type="entry name" value="AB_hydrolase_fold"/>
</dbReference>
<dbReference type="SUPFAM" id="SSF53901">
    <property type="entry name" value="Thiolase-like"/>
    <property type="match status" value="1"/>
</dbReference>
<dbReference type="Gene3D" id="3.30.70.250">
    <property type="entry name" value="Malonyl-CoA ACP transacylase, ACP-binding"/>
    <property type="match status" value="1"/>
</dbReference>
<dbReference type="Pfam" id="PF00698">
    <property type="entry name" value="Acyl_transf_1"/>
    <property type="match status" value="1"/>
</dbReference>
<dbReference type="GO" id="GO:0005737">
    <property type="term" value="C:cytoplasm"/>
    <property type="evidence" value="ECO:0007669"/>
    <property type="project" value="TreeGrafter"/>
</dbReference>
<dbReference type="PROSITE" id="PS52004">
    <property type="entry name" value="KS3_2"/>
    <property type="match status" value="1"/>
</dbReference>
<evidence type="ECO:0000313" key="8">
    <source>
        <dbReference type="Proteomes" id="UP000580250"/>
    </source>
</evidence>
<evidence type="ECO:0000256" key="5">
    <source>
        <dbReference type="SAM" id="MobiDB-lite"/>
    </source>
</evidence>
<dbReference type="Pfam" id="PF00975">
    <property type="entry name" value="Thioesterase"/>
    <property type="match status" value="1"/>
</dbReference>
<dbReference type="Gene3D" id="3.40.366.10">
    <property type="entry name" value="Malonyl-Coenzyme A Acyl Carrier Protein, domain 2"/>
    <property type="match status" value="1"/>
</dbReference>
<keyword evidence="4" id="KW-0808">Transferase</keyword>
<dbReference type="PROSITE" id="PS00012">
    <property type="entry name" value="PHOSPHOPANTETHEINE"/>
    <property type="match status" value="1"/>
</dbReference>
<dbReference type="Pfam" id="PF02801">
    <property type="entry name" value="Ketoacyl-synt_C"/>
    <property type="match status" value="1"/>
</dbReference>
<feature type="compositionally biased region" description="Basic and acidic residues" evidence="5">
    <location>
        <begin position="1174"/>
        <end position="1190"/>
    </location>
</feature>
<evidence type="ECO:0000256" key="4">
    <source>
        <dbReference type="ARBA" id="ARBA00022679"/>
    </source>
</evidence>
<dbReference type="Gene3D" id="3.30.70.3290">
    <property type="match status" value="1"/>
</dbReference>
<dbReference type="InterPro" id="IPR016039">
    <property type="entry name" value="Thiolase-like"/>
</dbReference>
<accession>A0A6V7V987</accession>
<dbReference type="InterPro" id="IPR018201">
    <property type="entry name" value="Ketoacyl_synth_AS"/>
</dbReference>
<name>A0A6V7V987_MELEN</name>
<dbReference type="EC" id="3.1.2.14" evidence="1"/>
<dbReference type="InterPro" id="IPR014030">
    <property type="entry name" value="Ketoacyl_synth_N"/>
</dbReference>
<dbReference type="GO" id="GO:0004312">
    <property type="term" value="F:fatty acid synthase activity"/>
    <property type="evidence" value="ECO:0007669"/>
    <property type="project" value="TreeGrafter"/>
</dbReference>
<dbReference type="InterPro" id="IPR001227">
    <property type="entry name" value="Ac_transferase_dom_sf"/>
</dbReference>
<dbReference type="InterPro" id="IPR006162">
    <property type="entry name" value="Ppantetheine_attach_site"/>
</dbReference>
<reference evidence="7 8" key="1">
    <citation type="submission" date="2020-08" db="EMBL/GenBank/DDBJ databases">
        <authorList>
            <person name="Koutsovoulos G."/>
            <person name="Danchin GJ E."/>
        </authorList>
    </citation>
    <scope>NUCLEOTIDE SEQUENCE [LARGE SCALE GENOMIC DNA]</scope>
</reference>
<dbReference type="InterPro" id="IPR016035">
    <property type="entry name" value="Acyl_Trfase/lysoPLipase"/>
</dbReference>
<evidence type="ECO:0000313" key="7">
    <source>
        <dbReference type="EMBL" id="CAD2171500.1"/>
    </source>
</evidence>
<keyword evidence="3" id="KW-0597">Phosphoprotein</keyword>
<evidence type="ECO:0000256" key="3">
    <source>
        <dbReference type="ARBA" id="ARBA00022553"/>
    </source>
</evidence>
<dbReference type="OrthoDB" id="329835at2759"/>
<comment type="caution">
    <text evidence="7">The sequence shown here is derived from an EMBL/GenBank/DDBJ whole genome shotgun (WGS) entry which is preliminary data.</text>
</comment>
<feature type="domain" description="Ketosynthase family 3 (KS3)" evidence="6">
    <location>
        <begin position="93"/>
        <end position="505"/>
    </location>
</feature>
<protein>
    <recommendedName>
        <fullName evidence="1">oleoyl-[acyl-carrier-protein] hydrolase</fullName>
        <ecNumber evidence="1">3.1.2.14</ecNumber>
    </recommendedName>
</protein>
<dbReference type="PANTHER" id="PTHR43775:SF37">
    <property type="entry name" value="SI:DKEY-61P9.11"/>
    <property type="match status" value="1"/>
</dbReference>
<dbReference type="Proteomes" id="UP000580250">
    <property type="component" value="Unassembled WGS sequence"/>
</dbReference>
<evidence type="ECO:0000256" key="2">
    <source>
        <dbReference type="ARBA" id="ARBA00022450"/>
    </source>
</evidence>
<dbReference type="InterPro" id="IPR014043">
    <property type="entry name" value="Acyl_transferase_dom"/>
</dbReference>
<dbReference type="SMART" id="SM00827">
    <property type="entry name" value="PKS_AT"/>
    <property type="match status" value="1"/>
</dbReference>
<dbReference type="EMBL" id="CAJEWN010000185">
    <property type="protein sequence ID" value="CAD2171500.1"/>
    <property type="molecule type" value="Genomic_DNA"/>
</dbReference>
<dbReference type="GO" id="GO:0004315">
    <property type="term" value="F:3-oxoacyl-[acyl-carrier-protein] synthase activity"/>
    <property type="evidence" value="ECO:0007669"/>
    <property type="project" value="InterPro"/>
</dbReference>
<dbReference type="InterPro" id="IPR020841">
    <property type="entry name" value="PKS_Beta-ketoAc_synthase_dom"/>
</dbReference>
<dbReference type="Gene3D" id="3.40.50.1820">
    <property type="entry name" value="alpha/beta hydrolase"/>
    <property type="match status" value="1"/>
</dbReference>
<dbReference type="SMART" id="SM00825">
    <property type="entry name" value="PKS_KS"/>
    <property type="match status" value="1"/>
</dbReference>
<dbReference type="GO" id="GO:0005886">
    <property type="term" value="C:plasma membrane"/>
    <property type="evidence" value="ECO:0007669"/>
    <property type="project" value="TreeGrafter"/>
</dbReference>
<dbReference type="Pfam" id="PF00109">
    <property type="entry name" value="ketoacyl-synt"/>
    <property type="match status" value="1"/>
</dbReference>
<dbReference type="InterPro" id="IPR014031">
    <property type="entry name" value="Ketoacyl_synth_C"/>
</dbReference>
<dbReference type="SUPFAM" id="SSF53474">
    <property type="entry name" value="alpha/beta-Hydrolases"/>
    <property type="match status" value="1"/>
</dbReference>
<dbReference type="GO" id="GO:0016297">
    <property type="term" value="F:fatty acyl-[ACP] hydrolase activity"/>
    <property type="evidence" value="ECO:0007669"/>
    <property type="project" value="UniProtKB-EC"/>
</dbReference>
<keyword evidence="2" id="KW-0596">Phosphopantetheine</keyword>
<evidence type="ECO:0000259" key="6">
    <source>
        <dbReference type="PROSITE" id="PS52004"/>
    </source>
</evidence>
<dbReference type="PROSITE" id="PS00606">
    <property type="entry name" value="KS3_1"/>
    <property type="match status" value="1"/>
</dbReference>
<feature type="region of interest" description="Disordered" evidence="5">
    <location>
        <begin position="1170"/>
        <end position="1190"/>
    </location>
</feature>
<dbReference type="InterPro" id="IPR050091">
    <property type="entry name" value="PKS_NRPS_Biosynth_Enz"/>
</dbReference>
<dbReference type="Gene3D" id="3.40.47.10">
    <property type="match status" value="1"/>
</dbReference>
<gene>
    <name evidence="7" type="ORF">MENT_LOCUS22994</name>
</gene>
<organism evidence="7 8">
    <name type="scientific">Meloidogyne enterolobii</name>
    <name type="common">Root-knot nematode worm</name>
    <name type="synonym">Meloidogyne mayaguensis</name>
    <dbReference type="NCBI Taxonomy" id="390850"/>
    <lineage>
        <taxon>Eukaryota</taxon>
        <taxon>Metazoa</taxon>
        <taxon>Ecdysozoa</taxon>
        <taxon>Nematoda</taxon>
        <taxon>Chromadorea</taxon>
        <taxon>Rhabditida</taxon>
        <taxon>Tylenchina</taxon>
        <taxon>Tylenchomorpha</taxon>
        <taxon>Tylenchoidea</taxon>
        <taxon>Meloidogynidae</taxon>
        <taxon>Meloidogyninae</taxon>
        <taxon>Meloidogyne</taxon>
    </lineage>
</organism>
<dbReference type="SUPFAM" id="SSF47336">
    <property type="entry name" value="ACP-like"/>
    <property type="match status" value="1"/>
</dbReference>
<dbReference type="InterPro" id="IPR036736">
    <property type="entry name" value="ACP-like_sf"/>
</dbReference>
<sequence>MEKRFFFLPISIARIKINFVKNFNSKRICSVGKAQLNNEGLSNFAGGSVDILDEENNKLVIIEGVVARRFEEKGNKNEEKINFEEWLMLIRPEKDIAILGVSGTFSGCESVEEFWEAIRDNYSCLSTLKNNNPAIIPISGICPNIEKFDINLFGKAGLSITEWRRLDPQIRLLAQHSYTALENSGNLERKSQIRVGCFVAAEESSPEYKEVDEREGALGSLLGMYRRNQQTFCAQWLSHLLELTGPSINVYSACSSSFSAIAQAQQAIVTGEADLCLVGAVHLVHPNQIGHQPMPGQPLAKSSNSWPFCSTSDGLMRGSACAVIVLGKPIEAILRGDPILGIIKSVAINNDAGRKPNFMSPSIEGQQAIINPFWECHAAGTTIGDNIELSAIYKAFFKEKTEGEEINNLFVGSCKANIGHCFAASGICSIIKLLKMLETGLLPPQLLPNNDVVFADLLNPFNGQLIIHSGSEAKEILPSKINAPLYFGSSNFGIGGTNGAVIIMSGLTNDSLKKAASEWRKDNKKASEINKGLFNNEATQYRLFPISAESKNSLRGFASKLAEYIREARKNFRKNFLKFFENFFQKNPKLDEISNTLLSRRENHQRFRAFVLARNLEELTNGLIRIANNEDIVENSGNNEENLAVFFSPQGVQFPGMFKTERSLFPSLNTKLVDICKQLGNNEEHFQQLINYLMDEIKEEKNFKNKIFSKNLSPSPSIIQCALFAIYQSLWIFLSEICNFKIKSAPIIFFGHSFGELSALCAAGGFTKNEGMKLLWKRGELIERTEPAKMVMIKQEESQNQNLQLELPHQVYLSARLSPTISVYVGKPSIIEKLARREFKEENNQKIISTKILEKINFGYHSKEFMAPILEEFKFSLLKLFNKKIKLLEGIVLSNLNGKELINLDIPEYLTRQLSETVRLDLCFQTLLRDYPRTSFLLEIGPPGILPQLLKEAEDDLEINLNKKIKVINTMERERKFTGEIKEEPPQLLKALAQIWQNGYSVNFNLLFNSYNEEWDNKMPGYNFDYLELNPSKEEMLQKCFPFNLSTKNKENERVTVDGENKIIKDKQENLNVKLKGGGLTKEKLTEIVVKTWNDYMPFASGEAEGEKNFILSGGNSIQAAQISWELSKHLNISYGQLSIELIFKYPKIGDFIEEIWKIIKNKEENEYFDQEEENKNLTRNSEENEGKTTNKLEAQIKSTQPTLLQTSLPLFLPLRNEKTKNLNNQKILNIFVFTQLVARLFYIDIWLEFYLYGQMFLGELAKYYAEKIEDYTKEAPLLLIGHSLGGVLAYEIALILNQKYLNCSSNLRVPLIIMFDSWATGQELICPKKAKQFVLDRFNHFSIHQCNSLSVGAEKLAGFLSTHKFIANIELSPEIWLFTAAKKIKLVFSFYPAHLLINYFVLRTSNGCSRCCCC</sequence>
<dbReference type="InterPro" id="IPR001031">
    <property type="entry name" value="Thioesterase"/>
</dbReference>
<dbReference type="GO" id="GO:0006633">
    <property type="term" value="P:fatty acid biosynthetic process"/>
    <property type="evidence" value="ECO:0007669"/>
    <property type="project" value="InterPro"/>
</dbReference>
<dbReference type="PANTHER" id="PTHR43775">
    <property type="entry name" value="FATTY ACID SYNTHASE"/>
    <property type="match status" value="1"/>
</dbReference>